<dbReference type="Proteomes" id="UP000479710">
    <property type="component" value="Unassembled WGS sequence"/>
</dbReference>
<dbReference type="AlphaFoldDB" id="A0A6G1E859"/>
<gene>
    <name evidence="1" type="ORF">E2562_037797</name>
</gene>
<sequence length="82" mass="9331">MSSRMVDQLSLQKAGTSPYAISLFWYDTVTVLSALQSRRICRPLLTRTVRLSRGDITGLRSGQWAEPLGSRDLWKNRIDVAY</sequence>
<comment type="caution">
    <text evidence="1">The sequence shown here is derived from an EMBL/GenBank/DDBJ whole genome shotgun (WGS) entry which is preliminary data.</text>
</comment>
<evidence type="ECO:0000313" key="2">
    <source>
        <dbReference type="Proteomes" id="UP000479710"/>
    </source>
</evidence>
<dbReference type="EMBL" id="SPHZ02000005">
    <property type="protein sequence ID" value="KAF0920949.1"/>
    <property type="molecule type" value="Genomic_DNA"/>
</dbReference>
<proteinExistence type="predicted"/>
<protein>
    <submittedName>
        <fullName evidence="1">Uncharacterized protein</fullName>
    </submittedName>
</protein>
<accession>A0A6G1E859</accession>
<reference evidence="1 2" key="1">
    <citation type="submission" date="2019-11" db="EMBL/GenBank/DDBJ databases">
        <title>Whole genome sequence of Oryza granulata.</title>
        <authorList>
            <person name="Li W."/>
        </authorList>
    </citation>
    <scope>NUCLEOTIDE SEQUENCE [LARGE SCALE GENOMIC DNA]</scope>
    <source>
        <strain evidence="2">cv. Menghai</strain>
        <tissue evidence="1">Leaf</tissue>
    </source>
</reference>
<name>A0A6G1E859_9ORYZ</name>
<organism evidence="1 2">
    <name type="scientific">Oryza meyeriana var. granulata</name>
    <dbReference type="NCBI Taxonomy" id="110450"/>
    <lineage>
        <taxon>Eukaryota</taxon>
        <taxon>Viridiplantae</taxon>
        <taxon>Streptophyta</taxon>
        <taxon>Embryophyta</taxon>
        <taxon>Tracheophyta</taxon>
        <taxon>Spermatophyta</taxon>
        <taxon>Magnoliopsida</taxon>
        <taxon>Liliopsida</taxon>
        <taxon>Poales</taxon>
        <taxon>Poaceae</taxon>
        <taxon>BOP clade</taxon>
        <taxon>Oryzoideae</taxon>
        <taxon>Oryzeae</taxon>
        <taxon>Oryzinae</taxon>
        <taxon>Oryza</taxon>
        <taxon>Oryza meyeriana</taxon>
    </lineage>
</organism>
<evidence type="ECO:0000313" key="1">
    <source>
        <dbReference type="EMBL" id="KAF0920949.1"/>
    </source>
</evidence>
<keyword evidence="2" id="KW-1185">Reference proteome</keyword>